<proteinExistence type="inferred from homology"/>
<evidence type="ECO:0000313" key="7">
    <source>
        <dbReference type="Proteomes" id="UP000002747"/>
    </source>
</evidence>
<dbReference type="Gene3D" id="1.10.10.10">
    <property type="entry name" value="Winged helix-like DNA-binding domain superfamily/Winged helix DNA-binding domain"/>
    <property type="match status" value="1"/>
</dbReference>
<dbReference type="FunFam" id="1.10.10.10:FF:000001">
    <property type="entry name" value="LysR family transcriptional regulator"/>
    <property type="match status" value="1"/>
</dbReference>
<evidence type="ECO:0000313" key="6">
    <source>
        <dbReference type="EMBL" id="CAQ85350.1"/>
    </source>
</evidence>
<keyword evidence="4" id="KW-0804">Transcription</keyword>
<dbReference type="PANTHER" id="PTHR30537:SF5">
    <property type="entry name" value="HTH-TYPE TRANSCRIPTIONAL ACTIVATOR TTDR-RELATED"/>
    <property type="match status" value="1"/>
</dbReference>
<gene>
    <name evidence="6" type="ordered locus">PAU_03262</name>
</gene>
<dbReference type="InterPro" id="IPR036388">
    <property type="entry name" value="WH-like_DNA-bd_sf"/>
</dbReference>
<dbReference type="GO" id="GO:0003677">
    <property type="term" value="F:DNA binding"/>
    <property type="evidence" value="ECO:0007669"/>
    <property type="project" value="UniProtKB-KW"/>
</dbReference>
<dbReference type="Pfam" id="PF03466">
    <property type="entry name" value="LysR_substrate"/>
    <property type="match status" value="1"/>
</dbReference>
<dbReference type="CDD" id="cd08422">
    <property type="entry name" value="PBP2_CrgA_like"/>
    <property type="match status" value="1"/>
</dbReference>
<feature type="domain" description="HTH lysR-type" evidence="5">
    <location>
        <begin position="5"/>
        <end position="62"/>
    </location>
</feature>
<dbReference type="InterPro" id="IPR058163">
    <property type="entry name" value="LysR-type_TF_proteobact-type"/>
</dbReference>
<dbReference type="InterPro" id="IPR036390">
    <property type="entry name" value="WH_DNA-bd_sf"/>
</dbReference>
<dbReference type="KEGG" id="pay:PAU_03262"/>
<evidence type="ECO:0000256" key="1">
    <source>
        <dbReference type="ARBA" id="ARBA00009437"/>
    </source>
</evidence>
<keyword evidence="3" id="KW-0238">DNA-binding</keyword>
<keyword evidence="2" id="KW-0805">Transcription regulation</keyword>
<dbReference type="PROSITE" id="PS50931">
    <property type="entry name" value="HTH_LYSR"/>
    <property type="match status" value="1"/>
</dbReference>
<organism evidence="6 7">
    <name type="scientific">Photorhabdus asymbiotica subsp. asymbiotica (strain ATCC 43949 / 3105-77)</name>
    <name type="common">Xenorhabdus luminescens (strain 2)</name>
    <dbReference type="NCBI Taxonomy" id="553480"/>
    <lineage>
        <taxon>Bacteria</taxon>
        <taxon>Pseudomonadati</taxon>
        <taxon>Pseudomonadota</taxon>
        <taxon>Gammaproteobacteria</taxon>
        <taxon>Enterobacterales</taxon>
        <taxon>Morganellaceae</taxon>
        <taxon>Photorhabdus</taxon>
    </lineage>
</organism>
<name>C7BI08_PHOAA</name>
<dbReference type="InterPro" id="IPR000847">
    <property type="entry name" value="LysR_HTH_N"/>
</dbReference>
<evidence type="ECO:0000256" key="4">
    <source>
        <dbReference type="ARBA" id="ARBA00023163"/>
    </source>
</evidence>
<evidence type="ECO:0000259" key="5">
    <source>
        <dbReference type="PROSITE" id="PS50931"/>
    </source>
</evidence>
<dbReference type="Gene3D" id="3.40.190.290">
    <property type="match status" value="1"/>
</dbReference>
<evidence type="ECO:0000256" key="3">
    <source>
        <dbReference type="ARBA" id="ARBA00023125"/>
    </source>
</evidence>
<dbReference type="InterPro" id="IPR005119">
    <property type="entry name" value="LysR_subst-bd"/>
</dbReference>
<dbReference type="SUPFAM" id="SSF53850">
    <property type="entry name" value="Periplasmic binding protein-like II"/>
    <property type="match status" value="1"/>
</dbReference>
<dbReference type="GO" id="GO:0003700">
    <property type="term" value="F:DNA-binding transcription factor activity"/>
    <property type="evidence" value="ECO:0007669"/>
    <property type="project" value="InterPro"/>
</dbReference>
<dbReference type="Pfam" id="PF00126">
    <property type="entry name" value="HTH_1"/>
    <property type="match status" value="1"/>
</dbReference>
<dbReference type="Proteomes" id="UP000002747">
    <property type="component" value="Chromosome"/>
</dbReference>
<evidence type="ECO:0000256" key="2">
    <source>
        <dbReference type="ARBA" id="ARBA00023015"/>
    </source>
</evidence>
<protein>
    <submittedName>
        <fullName evidence="6">Transcriptional regulator</fullName>
    </submittedName>
</protein>
<reference evidence="6 7" key="1">
    <citation type="journal article" date="2009" name="BMC Genomics">
        <title>Comparative genomics of the emerging human pathogen Photorhabdus asymbiotica with the insect pathogen Photorhabdus luminescens.</title>
        <authorList>
            <person name="Wilkinson P."/>
            <person name="Waterfield N.R."/>
            <person name="Crossman L."/>
            <person name="Corton C."/>
            <person name="Sanchez-Contreras M."/>
            <person name="Vlisidou I."/>
            <person name="Barron A."/>
            <person name="Bignell A."/>
            <person name="Clark L."/>
            <person name="Ormond D."/>
            <person name="Mayho M."/>
            <person name="Bason N."/>
            <person name="Smith F."/>
            <person name="Simmonds M."/>
            <person name="Churcher C."/>
            <person name="Harris D."/>
            <person name="Thompson N.R."/>
            <person name="Quail M."/>
            <person name="Parkhill J."/>
            <person name="ffrench-Constant R.H."/>
        </authorList>
    </citation>
    <scope>NUCLEOTIDE SEQUENCE [LARGE SCALE GENOMIC DNA]</scope>
    <source>
        <strain evidence="7">ATCC 43949 / 3105-77</strain>
    </source>
</reference>
<dbReference type="SUPFAM" id="SSF46785">
    <property type="entry name" value="Winged helix' DNA-binding domain"/>
    <property type="match status" value="1"/>
</dbReference>
<dbReference type="EMBL" id="FM162591">
    <property type="protein sequence ID" value="CAQ85350.1"/>
    <property type="molecule type" value="Genomic_DNA"/>
</dbReference>
<comment type="similarity">
    <text evidence="1">Belongs to the LysR transcriptional regulatory family.</text>
</comment>
<dbReference type="PANTHER" id="PTHR30537">
    <property type="entry name" value="HTH-TYPE TRANSCRIPTIONAL REGULATOR"/>
    <property type="match status" value="1"/>
</dbReference>
<dbReference type="AlphaFoldDB" id="C7BI08"/>
<dbReference type="eggNOG" id="COG0583">
    <property type="taxonomic scope" value="Bacteria"/>
</dbReference>
<accession>C7BI08</accession>
<dbReference type="STRING" id="291112.PAU_03262"/>
<sequence length="301" mass="33539">MVLMDKLRAISVFRRVVELGSFKAAAQDLGLSKAAVSKNINQLEEYLKSPLINRTTRNMHITANGRNYYHQVCNILDELENADLSVMETSHTLTGSIKVSIPMSMGLKALNPLICQFMHTHPSISVEVVMIDKYIDLIEHGIDVAIRGGGELSDSSLRSRKLIKVPRVLCASPAYIEASEKILIPENLTSHNCLVYSLSSSPRRWIFHNQNDVKVVDLKPGTYVVNNGLALKQAALSGHGVILLPELLVTDELLSGKLVRLLPEWEADMQALYAIQPFHKEHSNKTRAFIDFLINALDKTC</sequence>